<evidence type="ECO:0000313" key="1">
    <source>
        <dbReference type="Proteomes" id="UP000035680"/>
    </source>
</evidence>
<organism evidence="1 2">
    <name type="scientific">Strongyloides venezuelensis</name>
    <name type="common">Threadworm</name>
    <dbReference type="NCBI Taxonomy" id="75913"/>
    <lineage>
        <taxon>Eukaryota</taxon>
        <taxon>Metazoa</taxon>
        <taxon>Ecdysozoa</taxon>
        <taxon>Nematoda</taxon>
        <taxon>Chromadorea</taxon>
        <taxon>Rhabditida</taxon>
        <taxon>Tylenchina</taxon>
        <taxon>Panagrolaimomorpha</taxon>
        <taxon>Strongyloidoidea</taxon>
        <taxon>Strongyloididae</taxon>
        <taxon>Strongyloides</taxon>
    </lineage>
</organism>
<dbReference type="Proteomes" id="UP000035680">
    <property type="component" value="Unassembled WGS sequence"/>
</dbReference>
<keyword evidence="1" id="KW-1185">Reference proteome</keyword>
<proteinExistence type="predicted"/>
<dbReference type="AlphaFoldDB" id="A0A0K0G2X8"/>
<evidence type="ECO:0000313" key="2">
    <source>
        <dbReference type="WBParaSite" id="SVE_1907900.1"/>
    </source>
</evidence>
<sequence length="138" mass="15954">MVKDKNIDKSAKLFQSLFYHNEIFLHWNFEKLWNHTQNDSNDGSSGSLTSDNSTSLYYFNFLIDKETYNATGNYKLILKAPLGYSSNESAINVPLKYSLTSPTRDRIFWDSTCSENVFLLKKGGEDQIDFIVLFLLKQ</sequence>
<dbReference type="WBParaSite" id="SVE_1907900.1">
    <property type="protein sequence ID" value="SVE_1907900.1"/>
    <property type="gene ID" value="SVE_1907900"/>
</dbReference>
<name>A0A0K0G2X8_STRVS</name>
<reference evidence="1" key="1">
    <citation type="submission" date="2014-07" db="EMBL/GenBank/DDBJ databases">
        <authorList>
            <person name="Martin A.A"/>
            <person name="De Silva N."/>
        </authorList>
    </citation>
    <scope>NUCLEOTIDE SEQUENCE</scope>
</reference>
<protein>
    <submittedName>
        <fullName evidence="2">REJ domain-containing protein</fullName>
    </submittedName>
</protein>
<reference evidence="2" key="2">
    <citation type="submission" date="2015-08" db="UniProtKB">
        <authorList>
            <consortium name="WormBaseParasite"/>
        </authorList>
    </citation>
    <scope>IDENTIFICATION</scope>
</reference>
<accession>A0A0K0G2X8</accession>